<dbReference type="AlphaFoldDB" id="A0AAV7P9E5"/>
<dbReference type="CDD" id="cd07765">
    <property type="entry name" value="KRAB_A-box"/>
    <property type="match status" value="1"/>
</dbReference>
<dbReference type="PROSITE" id="PS50806">
    <property type="entry name" value="KRAB_RELATED"/>
    <property type="match status" value="1"/>
</dbReference>
<feature type="domain" description="KRAB" evidence="2">
    <location>
        <begin position="74"/>
        <end position="145"/>
    </location>
</feature>
<accession>A0AAV7P9E5</accession>
<dbReference type="SMART" id="SM00349">
    <property type="entry name" value="KRAB"/>
    <property type="match status" value="1"/>
</dbReference>
<evidence type="ECO:0000256" key="1">
    <source>
        <dbReference type="SAM" id="MobiDB-lite"/>
    </source>
</evidence>
<organism evidence="4 5">
    <name type="scientific">Pleurodeles waltl</name>
    <name type="common">Iberian ribbed newt</name>
    <dbReference type="NCBI Taxonomy" id="8319"/>
    <lineage>
        <taxon>Eukaryota</taxon>
        <taxon>Metazoa</taxon>
        <taxon>Chordata</taxon>
        <taxon>Craniata</taxon>
        <taxon>Vertebrata</taxon>
        <taxon>Euteleostomi</taxon>
        <taxon>Amphibia</taxon>
        <taxon>Batrachia</taxon>
        <taxon>Caudata</taxon>
        <taxon>Salamandroidea</taxon>
        <taxon>Salamandridae</taxon>
        <taxon>Pleurodelinae</taxon>
        <taxon>Pleurodeles</taxon>
    </lineage>
</organism>
<dbReference type="Proteomes" id="UP001066276">
    <property type="component" value="Chromosome 7"/>
</dbReference>
<dbReference type="Gene3D" id="6.10.140.140">
    <property type="match status" value="1"/>
</dbReference>
<sequence length="431" mass="48717">MRAQHGCLGTARDADHVCPLRMRPKQCPWRDMSPPCPLRGPGPPAPLGVRGQPGRRAWSSRRSNVSMEPVQVPIIFKDVAAYFSEEEWNVLQGWQKDLYKNVVKEIHRSMIALGFQIVNPSALLRIRRSEALNTRDKKRRLDIRDPITSCLESVNPDILLRITADEDACDRVQCAAVGSGNNSGRNAGDVVITSVVSCTIKEELETSSMDGEFSESGQHVRSPTGFKLSNIKHLLATEQESGGMLRDHNFEANKRSPSSISEHVITKAPISPIFEKEKEEEKETHCEENPVFETTECSTECRSMSKKNNLKCYDKPRLRRVLSRRSVSRMTNVSEDEAHTETRSQAGINKQLGEEQTIHCEKISFRRKTYTESTVCFSLEVVCMQTRLNVSNLSKRNVGNFLLLTKSTPTYYFMKLNCLKKDAYLEAHGQI</sequence>
<comment type="caution">
    <text evidence="4">The sequence shown here is derived from an EMBL/GenBank/DDBJ whole genome shotgun (WGS) entry which is preliminary data.</text>
</comment>
<evidence type="ECO:0000259" key="2">
    <source>
        <dbReference type="PROSITE" id="PS50805"/>
    </source>
</evidence>
<feature type="domain" description="KRAB-related" evidence="3">
    <location>
        <begin position="71"/>
        <end position="135"/>
    </location>
</feature>
<name>A0AAV7P9E5_PLEWA</name>
<dbReference type="PANTHER" id="PTHR23232">
    <property type="entry name" value="KRAB DOMAIN C2H2 ZINC FINGER"/>
    <property type="match status" value="1"/>
</dbReference>
<dbReference type="GO" id="GO:0006355">
    <property type="term" value="P:regulation of DNA-templated transcription"/>
    <property type="evidence" value="ECO:0007669"/>
    <property type="project" value="InterPro"/>
</dbReference>
<protein>
    <submittedName>
        <fullName evidence="4">Uncharacterized protein</fullName>
    </submittedName>
</protein>
<dbReference type="InterPro" id="IPR050169">
    <property type="entry name" value="Krueppel_C2H2_ZnF"/>
</dbReference>
<evidence type="ECO:0000259" key="3">
    <source>
        <dbReference type="PROSITE" id="PS50806"/>
    </source>
</evidence>
<proteinExistence type="predicted"/>
<evidence type="ECO:0000313" key="4">
    <source>
        <dbReference type="EMBL" id="KAJ1121820.1"/>
    </source>
</evidence>
<dbReference type="InterPro" id="IPR001909">
    <property type="entry name" value="KRAB"/>
</dbReference>
<dbReference type="PANTHER" id="PTHR23232:SF142">
    <property type="entry name" value="GASTRULA ZINC FINGER PROTEIN XLCGF57.1-LIKE-RELATED"/>
    <property type="match status" value="1"/>
</dbReference>
<gene>
    <name evidence="4" type="ORF">NDU88_000339</name>
</gene>
<dbReference type="InterPro" id="IPR036051">
    <property type="entry name" value="KRAB_dom_sf"/>
</dbReference>
<feature type="compositionally biased region" description="Pro residues" evidence="1">
    <location>
        <begin position="36"/>
        <end position="46"/>
    </location>
</feature>
<evidence type="ECO:0000313" key="5">
    <source>
        <dbReference type="Proteomes" id="UP001066276"/>
    </source>
</evidence>
<feature type="region of interest" description="Disordered" evidence="1">
    <location>
        <begin position="326"/>
        <end position="350"/>
    </location>
</feature>
<feature type="region of interest" description="Disordered" evidence="1">
    <location>
        <begin position="36"/>
        <end position="62"/>
    </location>
</feature>
<dbReference type="PROSITE" id="PS50805">
    <property type="entry name" value="KRAB"/>
    <property type="match status" value="1"/>
</dbReference>
<keyword evidence="5" id="KW-1185">Reference proteome</keyword>
<dbReference type="Pfam" id="PF01352">
    <property type="entry name" value="KRAB"/>
    <property type="match status" value="1"/>
</dbReference>
<reference evidence="4" key="1">
    <citation type="journal article" date="2022" name="bioRxiv">
        <title>Sequencing and chromosome-scale assembly of the giantPleurodeles waltlgenome.</title>
        <authorList>
            <person name="Brown T."/>
            <person name="Elewa A."/>
            <person name="Iarovenko S."/>
            <person name="Subramanian E."/>
            <person name="Araus A.J."/>
            <person name="Petzold A."/>
            <person name="Susuki M."/>
            <person name="Suzuki K.-i.T."/>
            <person name="Hayashi T."/>
            <person name="Toyoda A."/>
            <person name="Oliveira C."/>
            <person name="Osipova E."/>
            <person name="Leigh N.D."/>
            <person name="Simon A."/>
            <person name="Yun M.H."/>
        </authorList>
    </citation>
    <scope>NUCLEOTIDE SEQUENCE</scope>
    <source>
        <strain evidence="4">20211129_DDA</strain>
        <tissue evidence="4">Liver</tissue>
    </source>
</reference>
<dbReference type="InterPro" id="IPR003655">
    <property type="entry name" value="aKRAB"/>
</dbReference>
<dbReference type="SUPFAM" id="SSF109640">
    <property type="entry name" value="KRAB domain (Kruppel-associated box)"/>
    <property type="match status" value="1"/>
</dbReference>
<dbReference type="EMBL" id="JANPWB010000011">
    <property type="protein sequence ID" value="KAJ1121820.1"/>
    <property type="molecule type" value="Genomic_DNA"/>
</dbReference>